<accession>A0A9P8CLH6</accession>
<dbReference type="CDD" id="cd12148">
    <property type="entry name" value="fungal_TF_MHR"/>
    <property type="match status" value="1"/>
</dbReference>
<dbReference type="CDD" id="cd00067">
    <property type="entry name" value="GAL4"/>
    <property type="match status" value="2"/>
</dbReference>
<dbReference type="InterPro" id="IPR036864">
    <property type="entry name" value="Zn2-C6_fun-type_DNA-bd_sf"/>
</dbReference>
<evidence type="ECO:0000256" key="1">
    <source>
        <dbReference type="ARBA" id="ARBA00004123"/>
    </source>
</evidence>
<feature type="domain" description="Zn(2)-C6 fungal-type" evidence="7">
    <location>
        <begin position="74"/>
        <end position="104"/>
    </location>
</feature>
<feature type="region of interest" description="Disordered" evidence="6">
    <location>
        <begin position="112"/>
        <end position="154"/>
    </location>
</feature>
<dbReference type="PANTHER" id="PTHR47338:SF7">
    <property type="entry name" value="ZN(II)2CYS6 TRANSCRIPTION FACTOR (EUROFUNG)"/>
    <property type="match status" value="1"/>
</dbReference>
<comment type="caution">
    <text evidence="8">The sequence shown here is derived from an EMBL/GenBank/DDBJ whole genome shotgun (WGS) entry which is preliminary data.</text>
</comment>
<evidence type="ECO:0000259" key="7">
    <source>
        <dbReference type="PROSITE" id="PS50048"/>
    </source>
</evidence>
<dbReference type="OrthoDB" id="2563500at2759"/>
<dbReference type="Pfam" id="PF04082">
    <property type="entry name" value="Fungal_trans"/>
    <property type="match status" value="1"/>
</dbReference>
<dbReference type="Pfam" id="PF00172">
    <property type="entry name" value="Zn_clus"/>
    <property type="match status" value="2"/>
</dbReference>
<comment type="subcellular location">
    <subcellularLocation>
        <location evidence="1">Nucleus</location>
    </subcellularLocation>
</comment>
<dbReference type="GeneID" id="70290919"/>
<sequence length="810" mass="90433">METGEDMEPQRPAASTAKKRRSRFGCTTCRTRKVKCDERPSGCLNCEKLHLECTYSRPTGQPTRSQTGRRTYRSCNACRAARCKCSGDRPLCARCQETDLPCSYADTGAGTSRNGLSQTKGTRVTTTSPDKSSEAGTSMRQGSLPASSSVVSGPSETQLPCYVYTPLPTCCEPALLTAGSRLNSRELPEPKHIRVLVNHYFQNFHHLRCFAFLHKPTFLRKLDDGISANLQDNALLHIICTLGAQFYALEHSDTVQSLPSDFILHAGHHWAKTAERLVLGNINHISIEGLMVSLLVFHCSKYMIPDRQTAQLLYDYALRMANFTQAFILSALMARMTQALQINLEYSSDILNQSPRTSLSVTIRECRRRLMWSCYTTDVLCGSGVDQLTLIREKDLSIQLPCNDWSFLHERPRITRTLSGHPLAFVHADLVPSDLDENMGLVGYFVQQMEIRRRVLWYIKHLDQAKPPWQPDSEFALLDRELQAWYESLPSTLAFTAEAIYMRRESSQLGALCVFHCAYHQTMCDLYRIGTPALYKLRSAFTFPPDMGHFQSKLQFALFKEARTLAAIIAEAERHGPRTLADTWLPTIAYDSNRIMLIYLTQVNEPAGMSKRDLVLSTIPYLQSNLKALRTLRATNAVADDLSRAAESMLEALGVDSNSILPLPNVILNDPYLALLSRNQHGSMPGTPPQSAPDYVLNPLSIFRMARHSIPEGHAPENAPVAAARGSRTLPAGDPELEMSSMQHQDMYESMEGFGHNLDMFFAPPDSTLDWQSADMIVGNGVDNTGGLLPWAGHLDMGDFMLEPPGDGVR</sequence>
<reference evidence="8" key="1">
    <citation type="journal article" date="2021" name="IMA Fungus">
        <title>Genomic characterization of three marine fungi, including Emericellopsis atlantica sp. nov. with signatures of a generalist lifestyle and marine biomass degradation.</title>
        <authorList>
            <person name="Hagestad O.C."/>
            <person name="Hou L."/>
            <person name="Andersen J.H."/>
            <person name="Hansen E.H."/>
            <person name="Altermark B."/>
            <person name="Li C."/>
            <person name="Kuhnert E."/>
            <person name="Cox R.J."/>
            <person name="Crous P.W."/>
            <person name="Spatafora J.W."/>
            <person name="Lail K."/>
            <person name="Amirebrahimi M."/>
            <person name="Lipzen A."/>
            <person name="Pangilinan J."/>
            <person name="Andreopoulos W."/>
            <person name="Hayes R.D."/>
            <person name="Ng V."/>
            <person name="Grigoriev I.V."/>
            <person name="Jackson S.A."/>
            <person name="Sutton T.D.S."/>
            <person name="Dobson A.D.W."/>
            <person name="Rama T."/>
        </authorList>
    </citation>
    <scope>NUCLEOTIDE SEQUENCE</scope>
    <source>
        <strain evidence="8">TS7</strain>
    </source>
</reference>
<dbReference type="GO" id="GO:0003677">
    <property type="term" value="F:DNA binding"/>
    <property type="evidence" value="ECO:0007669"/>
    <property type="project" value="InterPro"/>
</dbReference>
<dbReference type="SMART" id="SM00066">
    <property type="entry name" value="GAL4"/>
    <property type="match status" value="2"/>
</dbReference>
<dbReference type="EMBL" id="MU251299">
    <property type="protein sequence ID" value="KAG9249616.1"/>
    <property type="molecule type" value="Genomic_DNA"/>
</dbReference>
<dbReference type="SMART" id="SM00906">
    <property type="entry name" value="Fungal_trans"/>
    <property type="match status" value="1"/>
</dbReference>
<dbReference type="GO" id="GO:0006351">
    <property type="term" value="P:DNA-templated transcription"/>
    <property type="evidence" value="ECO:0007669"/>
    <property type="project" value="InterPro"/>
</dbReference>
<gene>
    <name evidence="8" type="ORF">F5Z01DRAFT_473842</name>
</gene>
<name>A0A9P8CLH6_9HYPO</name>
<keyword evidence="9" id="KW-1185">Reference proteome</keyword>
<keyword evidence="5" id="KW-0539">Nucleus</keyword>
<dbReference type="InterPro" id="IPR001138">
    <property type="entry name" value="Zn2Cys6_DnaBD"/>
</dbReference>
<keyword evidence="3" id="KW-0805">Transcription regulation</keyword>
<proteinExistence type="predicted"/>
<dbReference type="Proteomes" id="UP000887229">
    <property type="component" value="Unassembled WGS sequence"/>
</dbReference>
<evidence type="ECO:0000256" key="6">
    <source>
        <dbReference type="SAM" id="MobiDB-lite"/>
    </source>
</evidence>
<dbReference type="GO" id="GO:0005634">
    <property type="term" value="C:nucleus"/>
    <property type="evidence" value="ECO:0007669"/>
    <property type="project" value="UniProtKB-SubCell"/>
</dbReference>
<dbReference type="RefSeq" id="XP_046113540.1">
    <property type="nucleotide sequence ID" value="XM_046260016.1"/>
</dbReference>
<dbReference type="AlphaFoldDB" id="A0A9P8CLH6"/>
<evidence type="ECO:0000313" key="9">
    <source>
        <dbReference type="Proteomes" id="UP000887229"/>
    </source>
</evidence>
<protein>
    <recommendedName>
        <fullName evidence="7">Zn(2)-C6 fungal-type domain-containing protein</fullName>
    </recommendedName>
</protein>
<dbReference type="InterPro" id="IPR007219">
    <property type="entry name" value="XnlR_reg_dom"/>
</dbReference>
<dbReference type="PROSITE" id="PS00463">
    <property type="entry name" value="ZN2_CY6_FUNGAL_1"/>
    <property type="match status" value="2"/>
</dbReference>
<keyword evidence="2" id="KW-0479">Metal-binding</keyword>
<evidence type="ECO:0000313" key="8">
    <source>
        <dbReference type="EMBL" id="KAG9249616.1"/>
    </source>
</evidence>
<evidence type="ECO:0000256" key="2">
    <source>
        <dbReference type="ARBA" id="ARBA00022723"/>
    </source>
</evidence>
<dbReference type="GO" id="GO:0000981">
    <property type="term" value="F:DNA-binding transcription factor activity, RNA polymerase II-specific"/>
    <property type="evidence" value="ECO:0007669"/>
    <property type="project" value="InterPro"/>
</dbReference>
<evidence type="ECO:0000256" key="3">
    <source>
        <dbReference type="ARBA" id="ARBA00023015"/>
    </source>
</evidence>
<dbReference type="SUPFAM" id="SSF57701">
    <property type="entry name" value="Zn2/Cys6 DNA-binding domain"/>
    <property type="match status" value="2"/>
</dbReference>
<dbReference type="InterPro" id="IPR050815">
    <property type="entry name" value="TF_fung"/>
</dbReference>
<keyword evidence="4" id="KW-0804">Transcription</keyword>
<dbReference type="PROSITE" id="PS50048">
    <property type="entry name" value="ZN2_CY6_FUNGAL_2"/>
    <property type="match status" value="2"/>
</dbReference>
<evidence type="ECO:0000256" key="5">
    <source>
        <dbReference type="ARBA" id="ARBA00023242"/>
    </source>
</evidence>
<feature type="domain" description="Zn(2)-C6 fungal-type" evidence="7">
    <location>
        <begin position="25"/>
        <end position="55"/>
    </location>
</feature>
<dbReference type="PANTHER" id="PTHR47338">
    <property type="entry name" value="ZN(II)2CYS6 TRANSCRIPTION FACTOR (EUROFUNG)-RELATED"/>
    <property type="match status" value="1"/>
</dbReference>
<dbReference type="GO" id="GO:0008270">
    <property type="term" value="F:zinc ion binding"/>
    <property type="evidence" value="ECO:0007669"/>
    <property type="project" value="InterPro"/>
</dbReference>
<evidence type="ECO:0000256" key="4">
    <source>
        <dbReference type="ARBA" id="ARBA00023163"/>
    </source>
</evidence>
<organism evidence="8 9">
    <name type="scientific">Emericellopsis atlantica</name>
    <dbReference type="NCBI Taxonomy" id="2614577"/>
    <lineage>
        <taxon>Eukaryota</taxon>
        <taxon>Fungi</taxon>
        <taxon>Dikarya</taxon>
        <taxon>Ascomycota</taxon>
        <taxon>Pezizomycotina</taxon>
        <taxon>Sordariomycetes</taxon>
        <taxon>Hypocreomycetidae</taxon>
        <taxon>Hypocreales</taxon>
        <taxon>Bionectriaceae</taxon>
        <taxon>Emericellopsis</taxon>
    </lineage>
</organism>
<dbReference type="Gene3D" id="4.10.240.10">
    <property type="entry name" value="Zn(2)-C6 fungal-type DNA-binding domain"/>
    <property type="match status" value="2"/>
</dbReference>